<dbReference type="Proteomes" id="UP000703893">
    <property type="component" value="Unassembled WGS sequence"/>
</dbReference>
<proteinExistence type="predicted"/>
<organism evidence="1 2">
    <name type="scientific">Candidatus Tanganyikabacteria bacterium</name>
    <dbReference type="NCBI Taxonomy" id="2961651"/>
    <lineage>
        <taxon>Bacteria</taxon>
        <taxon>Bacillati</taxon>
        <taxon>Candidatus Sericytochromatia</taxon>
        <taxon>Candidatus Tanganyikabacteria</taxon>
    </lineage>
</organism>
<evidence type="ECO:0000313" key="1">
    <source>
        <dbReference type="EMBL" id="MBM3273799.1"/>
    </source>
</evidence>
<gene>
    <name evidence="1" type="ORF">FJZ00_01505</name>
</gene>
<protein>
    <recommendedName>
        <fullName evidence="3">Type II secretion system protein GspC N-terminal domain-containing protein</fullName>
    </recommendedName>
</protein>
<evidence type="ECO:0000313" key="2">
    <source>
        <dbReference type="Proteomes" id="UP000703893"/>
    </source>
</evidence>
<comment type="caution">
    <text evidence="1">The sequence shown here is derived from an EMBL/GenBank/DDBJ whole genome shotgun (WGS) entry which is preliminary data.</text>
</comment>
<dbReference type="AlphaFoldDB" id="A0A938BM07"/>
<sequence>MNVKLSHNQRVRLVASLAVLFTAVGLLLFVQPAWEAFQGHHSQLQTLIGQLPPERSRPLSLGQLIRRITQTRTDLESQRSRFPISENVSQLLVELQRVLEGSDITRFYPTKFEQVELAALASADIRVLQQRVMIDAQGDFFSLRNFIERLENFKHPVQVRSFEIGSPKEADPLSPDKLEMKFALSAFLLDRTAGAAEAEQRALETLLAELAAEPVPTPTPPVELSEPLAPRGLIYDPIERTLSVPEAPLVPELRPLAPRARPTAVPTPEPTKAPVAVAKDPSYSWRVMGIIYAREAKGAVIDKGGEAHEYQVGDPVDAGWVVARIDPRRVILRKGDESRELELPDTGLPNSP</sequence>
<dbReference type="Gene3D" id="3.30.70.60">
    <property type="match status" value="1"/>
</dbReference>
<dbReference type="Gene3D" id="2.30.30.830">
    <property type="match status" value="1"/>
</dbReference>
<accession>A0A938BM07</accession>
<name>A0A938BM07_9BACT</name>
<reference evidence="1 2" key="1">
    <citation type="submission" date="2019-03" db="EMBL/GenBank/DDBJ databases">
        <title>Lake Tanganyika Metagenome-Assembled Genomes (MAGs).</title>
        <authorList>
            <person name="Tran P."/>
        </authorList>
    </citation>
    <scope>NUCLEOTIDE SEQUENCE [LARGE SCALE GENOMIC DNA]</scope>
    <source>
        <strain evidence="1">K_DeepCast_65m_m2_236</strain>
    </source>
</reference>
<dbReference type="InterPro" id="IPR014717">
    <property type="entry name" value="Transl_elong_EF1B/ribsomal_bS6"/>
</dbReference>
<dbReference type="EMBL" id="VGJX01000051">
    <property type="protein sequence ID" value="MBM3273799.1"/>
    <property type="molecule type" value="Genomic_DNA"/>
</dbReference>
<evidence type="ECO:0008006" key="3">
    <source>
        <dbReference type="Google" id="ProtNLM"/>
    </source>
</evidence>